<gene>
    <name evidence="2" type="ORF">L203_100169</name>
</gene>
<accession>A0AAJ8JMJ9</accession>
<feature type="compositionally biased region" description="Basic residues" evidence="1">
    <location>
        <begin position="51"/>
        <end position="65"/>
    </location>
</feature>
<reference evidence="2" key="3">
    <citation type="submission" date="2024-01" db="EMBL/GenBank/DDBJ databases">
        <authorList>
            <person name="Coelho M.A."/>
            <person name="David-Palma M."/>
            <person name="Shea T."/>
            <person name="Sun S."/>
            <person name="Cuomo C.A."/>
            <person name="Heitman J."/>
        </authorList>
    </citation>
    <scope>NUCLEOTIDE SEQUENCE</scope>
    <source>
        <strain evidence="2">CBS 7841</strain>
    </source>
</reference>
<evidence type="ECO:0000313" key="2">
    <source>
        <dbReference type="EMBL" id="WVN85028.1"/>
    </source>
</evidence>
<feature type="compositionally biased region" description="Basic and acidic residues" evidence="1">
    <location>
        <begin position="66"/>
        <end position="89"/>
    </location>
</feature>
<name>A0AAJ8JMJ9_9TREE</name>
<dbReference type="AlphaFoldDB" id="A0AAJ8JMJ9"/>
<feature type="region of interest" description="Disordered" evidence="1">
    <location>
        <begin position="1"/>
        <end position="100"/>
    </location>
</feature>
<reference evidence="2" key="2">
    <citation type="journal article" date="2022" name="Elife">
        <title>Obligate sexual reproduction of a homothallic fungus closely related to the Cryptococcus pathogenic species complex.</title>
        <authorList>
            <person name="Passer A.R."/>
            <person name="Clancey S.A."/>
            <person name="Shea T."/>
            <person name="David-Palma M."/>
            <person name="Averette A.F."/>
            <person name="Boekhout T."/>
            <person name="Porcel B.M."/>
            <person name="Nowrousian M."/>
            <person name="Cuomo C.A."/>
            <person name="Sun S."/>
            <person name="Heitman J."/>
            <person name="Coelho M.A."/>
        </authorList>
    </citation>
    <scope>NUCLEOTIDE SEQUENCE</scope>
    <source>
        <strain evidence="2">CBS 7841</strain>
    </source>
</reference>
<feature type="compositionally biased region" description="Basic residues" evidence="1">
    <location>
        <begin position="90"/>
        <end position="100"/>
    </location>
</feature>
<sequence length="100" mass="11169">MTTNDTVEEPPTASSSTAPQPIPVNPTKLAKNPRLPATMITSGGQVQPSQKNKKNSQMSKKKRAKLEKGREKAVELSSKLEVKMKEREGRKRQKAKRAWE</sequence>
<feature type="compositionally biased region" description="Low complexity" evidence="1">
    <location>
        <begin position="9"/>
        <end position="19"/>
    </location>
</feature>
<feature type="compositionally biased region" description="Polar residues" evidence="1">
    <location>
        <begin position="39"/>
        <end position="48"/>
    </location>
</feature>
<dbReference type="RefSeq" id="XP_066065729.1">
    <property type="nucleotide sequence ID" value="XM_066209632.1"/>
</dbReference>
<dbReference type="EMBL" id="CP143784">
    <property type="protein sequence ID" value="WVN85028.1"/>
    <property type="molecule type" value="Genomic_DNA"/>
</dbReference>
<proteinExistence type="predicted"/>
<reference evidence="2" key="1">
    <citation type="submission" date="2016-06" db="EMBL/GenBank/DDBJ databases">
        <authorList>
            <person name="Cuomo C."/>
            <person name="Litvintseva A."/>
            <person name="Heitman J."/>
            <person name="Chen Y."/>
            <person name="Sun S."/>
            <person name="Springer D."/>
            <person name="Dromer F."/>
            <person name="Young S."/>
            <person name="Zeng Q."/>
            <person name="Chapman S."/>
            <person name="Gujja S."/>
            <person name="Saif S."/>
            <person name="Birren B."/>
        </authorList>
    </citation>
    <scope>NUCLEOTIDE SEQUENCE</scope>
    <source>
        <strain evidence="2">CBS 7841</strain>
    </source>
</reference>
<evidence type="ECO:0000313" key="3">
    <source>
        <dbReference type="Proteomes" id="UP000094043"/>
    </source>
</evidence>
<protein>
    <submittedName>
        <fullName evidence="2">Uncharacterized protein</fullName>
    </submittedName>
</protein>
<keyword evidence="3" id="KW-1185">Reference proteome</keyword>
<dbReference type="GeneID" id="91084385"/>
<dbReference type="KEGG" id="cdep:91084385"/>
<evidence type="ECO:0000256" key="1">
    <source>
        <dbReference type="SAM" id="MobiDB-lite"/>
    </source>
</evidence>
<dbReference type="Proteomes" id="UP000094043">
    <property type="component" value="Chromosome 1"/>
</dbReference>
<organism evidence="2 3">
    <name type="scientific">Cryptococcus depauperatus CBS 7841</name>
    <dbReference type="NCBI Taxonomy" id="1295531"/>
    <lineage>
        <taxon>Eukaryota</taxon>
        <taxon>Fungi</taxon>
        <taxon>Dikarya</taxon>
        <taxon>Basidiomycota</taxon>
        <taxon>Agaricomycotina</taxon>
        <taxon>Tremellomycetes</taxon>
        <taxon>Tremellales</taxon>
        <taxon>Cryptococcaceae</taxon>
        <taxon>Cryptococcus</taxon>
    </lineage>
</organism>